<name>X6LTK2_RETFI</name>
<dbReference type="EMBL" id="ASPP01029392">
    <property type="protein sequence ID" value="ETO04422.1"/>
    <property type="molecule type" value="Genomic_DNA"/>
</dbReference>
<reference evidence="1 2" key="1">
    <citation type="journal article" date="2013" name="Curr. Biol.">
        <title>The Genome of the Foraminiferan Reticulomyxa filosa.</title>
        <authorList>
            <person name="Glockner G."/>
            <person name="Hulsmann N."/>
            <person name="Schleicher M."/>
            <person name="Noegel A.A."/>
            <person name="Eichinger L."/>
            <person name="Gallinger C."/>
            <person name="Pawlowski J."/>
            <person name="Sierra R."/>
            <person name="Euteneuer U."/>
            <person name="Pillet L."/>
            <person name="Moustafa A."/>
            <person name="Platzer M."/>
            <person name="Groth M."/>
            <person name="Szafranski K."/>
            <person name="Schliwa M."/>
        </authorList>
    </citation>
    <scope>NUCLEOTIDE SEQUENCE [LARGE SCALE GENOMIC DNA]</scope>
</reference>
<evidence type="ECO:0000313" key="2">
    <source>
        <dbReference type="Proteomes" id="UP000023152"/>
    </source>
</evidence>
<keyword evidence="2" id="KW-1185">Reference proteome</keyword>
<protein>
    <submittedName>
        <fullName evidence="1">Uncharacterized protein</fullName>
    </submittedName>
</protein>
<dbReference type="AlphaFoldDB" id="X6LTK2"/>
<accession>X6LTK2</accession>
<dbReference type="Proteomes" id="UP000023152">
    <property type="component" value="Unassembled WGS sequence"/>
</dbReference>
<sequence>NSYFCIYIKKKKKTTYTNTNKRTNNFQIYLDGIPGAAVTIPFLGFSDGDIQIGIGGYNGFIGQSFFWETPMNDPTVQALYACGPTYTPPIYARGQLRIAGFPRNSTQKAAPMQPGKSGYLLLPFCYSLDGRSCSEVLCLPRGWGSEVAERTNGLDIIAHPNNKSALVSLGGICYVFYMLSPEFRGARFYSDQLRTNQYDLYSRE</sequence>
<dbReference type="SUPFAM" id="SSF49899">
    <property type="entry name" value="Concanavalin A-like lectins/glucanases"/>
    <property type="match status" value="1"/>
</dbReference>
<gene>
    <name evidence="1" type="ORF">RFI_32972</name>
</gene>
<proteinExistence type="predicted"/>
<organism evidence="1 2">
    <name type="scientific">Reticulomyxa filosa</name>
    <dbReference type="NCBI Taxonomy" id="46433"/>
    <lineage>
        <taxon>Eukaryota</taxon>
        <taxon>Sar</taxon>
        <taxon>Rhizaria</taxon>
        <taxon>Retaria</taxon>
        <taxon>Foraminifera</taxon>
        <taxon>Monothalamids</taxon>
        <taxon>Reticulomyxidae</taxon>
        <taxon>Reticulomyxa</taxon>
    </lineage>
</organism>
<comment type="caution">
    <text evidence="1">The sequence shown here is derived from an EMBL/GenBank/DDBJ whole genome shotgun (WGS) entry which is preliminary data.</text>
</comment>
<evidence type="ECO:0000313" key="1">
    <source>
        <dbReference type="EMBL" id="ETO04422.1"/>
    </source>
</evidence>
<dbReference type="InterPro" id="IPR013320">
    <property type="entry name" value="ConA-like_dom_sf"/>
</dbReference>
<feature type="non-terminal residue" evidence="1">
    <location>
        <position position="1"/>
    </location>
</feature>